<keyword evidence="4" id="KW-0560">Oxidoreductase</keyword>
<dbReference type="GO" id="GO:0033215">
    <property type="term" value="P:reductive iron assimilation"/>
    <property type="evidence" value="ECO:0007669"/>
    <property type="project" value="TreeGrafter"/>
</dbReference>
<dbReference type="GO" id="GO:0033573">
    <property type="term" value="C:high-affinity iron permease complex"/>
    <property type="evidence" value="ECO:0007669"/>
    <property type="project" value="TreeGrafter"/>
</dbReference>
<dbReference type="GO" id="GO:0052716">
    <property type="term" value="F:hydroquinone:oxygen oxidoreductase activity"/>
    <property type="evidence" value="ECO:0007669"/>
    <property type="project" value="UniProtKB-EC"/>
</dbReference>
<dbReference type="GO" id="GO:0005507">
    <property type="term" value="F:copper ion binding"/>
    <property type="evidence" value="ECO:0007669"/>
    <property type="project" value="InterPro"/>
</dbReference>
<organism evidence="4">
    <name type="scientific">Morchella elata</name>
    <dbReference type="NCBI Taxonomy" id="39930"/>
    <lineage>
        <taxon>Eukaryota</taxon>
        <taxon>Fungi</taxon>
        <taxon>Dikarya</taxon>
        <taxon>Ascomycota</taxon>
        <taxon>Pezizomycotina</taxon>
        <taxon>Pezizomycetes</taxon>
        <taxon>Pezizales</taxon>
        <taxon>Morchellaceae</taxon>
        <taxon>Morchella</taxon>
    </lineage>
</organism>
<dbReference type="InterPro" id="IPR011707">
    <property type="entry name" value="Cu-oxidase-like_N"/>
</dbReference>
<feature type="non-terminal residue" evidence="4">
    <location>
        <position position="50"/>
    </location>
</feature>
<dbReference type="Pfam" id="PF07732">
    <property type="entry name" value="Cu-oxidase_3"/>
    <property type="match status" value="1"/>
</dbReference>
<evidence type="ECO:0000256" key="2">
    <source>
        <dbReference type="ARBA" id="ARBA00023008"/>
    </source>
</evidence>
<feature type="domain" description="Plastocyanin-like" evidence="3">
    <location>
        <begin position="1"/>
        <end position="50"/>
    </location>
</feature>
<name>A5PFH5_9PEZI</name>
<dbReference type="GO" id="GO:0004322">
    <property type="term" value="F:ferroxidase activity"/>
    <property type="evidence" value="ECO:0007669"/>
    <property type="project" value="TreeGrafter"/>
</dbReference>
<dbReference type="Gene3D" id="2.60.40.420">
    <property type="entry name" value="Cupredoxins - blue copper proteins"/>
    <property type="match status" value="1"/>
</dbReference>
<proteinExistence type="inferred from homology"/>
<dbReference type="EC" id="1.10.3.2" evidence="4"/>
<dbReference type="SUPFAM" id="SSF49503">
    <property type="entry name" value="Cupredoxins"/>
    <property type="match status" value="1"/>
</dbReference>
<evidence type="ECO:0000259" key="3">
    <source>
        <dbReference type="Pfam" id="PF07732"/>
    </source>
</evidence>
<keyword evidence="2" id="KW-0186">Copper</keyword>
<dbReference type="PANTHER" id="PTHR11709:SF361">
    <property type="entry name" value="IRON TRANSPORT MULTICOPPER OXIDASE FET3"/>
    <property type="match status" value="1"/>
</dbReference>
<accession>A5PFH5</accession>
<protein>
    <submittedName>
        <fullName evidence="4">Laccase-like multicopper oxidase</fullName>
        <ecNumber evidence="4">1.10.3.2</ecNumber>
    </submittedName>
</protein>
<evidence type="ECO:0000256" key="1">
    <source>
        <dbReference type="ARBA" id="ARBA00010609"/>
    </source>
</evidence>
<dbReference type="InterPro" id="IPR008972">
    <property type="entry name" value="Cupredoxin"/>
</dbReference>
<dbReference type="PANTHER" id="PTHR11709">
    <property type="entry name" value="MULTI-COPPER OXIDASE"/>
    <property type="match status" value="1"/>
</dbReference>
<feature type="non-terminal residue" evidence="4">
    <location>
        <position position="1"/>
    </location>
</feature>
<evidence type="ECO:0000313" key="4">
    <source>
        <dbReference type="EMBL" id="CAK30022.1"/>
    </source>
</evidence>
<gene>
    <name evidence="4" type="primary">mco</name>
</gene>
<dbReference type="GO" id="GO:0010106">
    <property type="term" value="P:cellular response to iron ion starvation"/>
    <property type="evidence" value="ECO:0007669"/>
    <property type="project" value="TreeGrafter"/>
</dbReference>
<dbReference type="InterPro" id="IPR045087">
    <property type="entry name" value="Cu-oxidase_fam"/>
</dbReference>
<dbReference type="EMBL" id="AM269478">
    <property type="protein sequence ID" value="CAK30022.1"/>
    <property type="molecule type" value="Genomic_DNA"/>
</dbReference>
<reference evidence="4" key="1">
    <citation type="journal article" date="2007" name="FEMS Microbiol. Ecol.">
        <title>Diversity of laccase-like multicopper oxidase genes in Morchellaceae: identification of genes potentially involved in extracellular activities related to plant litter decay.</title>
        <authorList>
            <person name="Kellner H."/>
            <person name="Luis P."/>
            <person name="Buscot F."/>
        </authorList>
    </citation>
    <scope>NUCLEOTIDE SEQUENCE</scope>
    <source>
        <strain evidence="4">Isolate Can1</strain>
    </source>
</reference>
<sequence length="50" mass="5825">TSVHWHGFFQQHTNYVDGPAFVTQCPIIPGNSFLYEFEAFNQAGTFWYHS</sequence>
<dbReference type="AlphaFoldDB" id="A5PFH5"/>
<comment type="similarity">
    <text evidence="1">Belongs to the multicopper oxidase family.</text>
</comment>